<keyword evidence="3" id="KW-1185">Reference proteome</keyword>
<keyword evidence="1" id="KW-0472">Membrane</keyword>
<name>A0A7W7QYP6_KITKI</name>
<keyword evidence="1" id="KW-1133">Transmembrane helix</keyword>
<protein>
    <submittedName>
        <fullName evidence="2">Uncharacterized protein</fullName>
    </submittedName>
</protein>
<keyword evidence="1" id="KW-0812">Transmembrane</keyword>
<reference evidence="2 3" key="1">
    <citation type="submission" date="2020-08" db="EMBL/GenBank/DDBJ databases">
        <title>Sequencing the genomes of 1000 actinobacteria strains.</title>
        <authorList>
            <person name="Klenk H.-P."/>
        </authorList>
    </citation>
    <scope>NUCLEOTIDE SEQUENCE [LARGE SCALE GENOMIC DNA]</scope>
    <source>
        <strain evidence="2 3">DSM 41654</strain>
    </source>
</reference>
<dbReference type="Proteomes" id="UP000540506">
    <property type="component" value="Unassembled WGS sequence"/>
</dbReference>
<proteinExistence type="predicted"/>
<dbReference type="EMBL" id="JACHJV010000001">
    <property type="protein sequence ID" value="MBB4922149.1"/>
    <property type="molecule type" value="Genomic_DNA"/>
</dbReference>
<accession>A0A7W7QYP6</accession>
<sequence length="33" mass="3533">MTFLIHHPTVDAALLLGVAGATLTTLALIWSRE</sequence>
<evidence type="ECO:0000313" key="3">
    <source>
        <dbReference type="Proteomes" id="UP000540506"/>
    </source>
</evidence>
<gene>
    <name evidence="2" type="ORF">FHR34_001142</name>
</gene>
<comment type="caution">
    <text evidence="2">The sequence shown here is derived from an EMBL/GenBank/DDBJ whole genome shotgun (WGS) entry which is preliminary data.</text>
</comment>
<evidence type="ECO:0000313" key="2">
    <source>
        <dbReference type="EMBL" id="MBB4922149.1"/>
    </source>
</evidence>
<dbReference type="AlphaFoldDB" id="A0A7W7QYP6"/>
<organism evidence="2 3">
    <name type="scientific">Kitasatospora kifunensis</name>
    <name type="common">Streptomyces kifunensis</name>
    <dbReference type="NCBI Taxonomy" id="58351"/>
    <lineage>
        <taxon>Bacteria</taxon>
        <taxon>Bacillati</taxon>
        <taxon>Actinomycetota</taxon>
        <taxon>Actinomycetes</taxon>
        <taxon>Kitasatosporales</taxon>
        <taxon>Streptomycetaceae</taxon>
        <taxon>Kitasatospora</taxon>
    </lineage>
</organism>
<evidence type="ECO:0000256" key="1">
    <source>
        <dbReference type="SAM" id="Phobius"/>
    </source>
</evidence>
<feature type="transmembrane region" description="Helical" evidence="1">
    <location>
        <begin position="12"/>
        <end position="30"/>
    </location>
</feature>